<dbReference type="Proteomes" id="UP000887581">
    <property type="component" value="Unplaced"/>
</dbReference>
<dbReference type="PANTHER" id="PTHR22744">
    <property type="entry name" value="HELIX LOOP HELIX PROTEIN 21-RELATED"/>
    <property type="match status" value="1"/>
</dbReference>
<evidence type="ECO:0000259" key="1">
    <source>
        <dbReference type="PROSITE" id="PS50097"/>
    </source>
</evidence>
<organism evidence="2 3">
    <name type="scientific">Setaria digitata</name>
    <dbReference type="NCBI Taxonomy" id="48799"/>
    <lineage>
        <taxon>Eukaryota</taxon>
        <taxon>Metazoa</taxon>
        <taxon>Ecdysozoa</taxon>
        <taxon>Nematoda</taxon>
        <taxon>Chromadorea</taxon>
        <taxon>Rhabditida</taxon>
        <taxon>Spirurina</taxon>
        <taxon>Spiruromorpha</taxon>
        <taxon>Filarioidea</taxon>
        <taxon>Setariidae</taxon>
        <taxon>Setaria</taxon>
    </lineage>
</organism>
<dbReference type="PROSITE" id="PS50097">
    <property type="entry name" value="BTB"/>
    <property type="match status" value="1"/>
</dbReference>
<name>A0A915Q705_9BILA</name>
<proteinExistence type="predicted"/>
<feature type="domain" description="BTB" evidence="1">
    <location>
        <begin position="191"/>
        <end position="245"/>
    </location>
</feature>
<dbReference type="AlphaFoldDB" id="A0A915Q705"/>
<reference evidence="3" key="1">
    <citation type="submission" date="2022-11" db="UniProtKB">
        <authorList>
            <consortium name="WormBaseParasite"/>
        </authorList>
    </citation>
    <scope>IDENTIFICATION</scope>
</reference>
<dbReference type="CDD" id="cd18186">
    <property type="entry name" value="BTB_POZ_ZBTB_KLHL-like"/>
    <property type="match status" value="1"/>
</dbReference>
<evidence type="ECO:0000313" key="2">
    <source>
        <dbReference type="Proteomes" id="UP000887581"/>
    </source>
</evidence>
<accession>A0A915Q705</accession>
<dbReference type="PANTHER" id="PTHR22744:SF14">
    <property type="entry name" value="BTB DOMAIN-CONTAINING PROTEIN-RELATED"/>
    <property type="match status" value="1"/>
</dbReference>
<keyword evidence="2" id="KW-1185">Reference proteome</keyword>
<dbReference type="InterPro" id="IPR011333">
    <property type="entry name" value="SKP1/BTB/POZ_sf"/>
</dbReference>
<protein>
    <submittedName>
        <fullName evidence="3">BTB domain-containing protein</fullName>
    </submittedName>
</protein>
<dbReference type="Pfam" id="PF00651">
    <property type="entry name" value="BTB"/>
    <property type="match status" value="1"/>
</dbReference>
<dbReference type="WBParaSite" id="sdigi.contig76.g3711.t1">
    <property type="protein sequence ID" value="sdigi.contig76.g3711.t1"/>
    <property type="gene ID" value="sdigi.contig76.g3711"/>
</dbReference>
<evidence type="ECO:0000313" key="3">
    <source>
        <dbReference type="WBParaSite" id="sdigi.contig76.g3711.t1"/>
    </source>
</evidence>
<sequence length="363" mass="41439">MLNETTLKTAKQTLEKRAAELGIQMGRELTSLLPKALEQLSSHVTLRFPTRFDRRQLIEEDAYHKSVIRRTEQNRQISEMDQQIKQATGRSREKMTVRFARHRNRRSLKAREETVDRNGQESDGPYQILHLRVSMLMGLVLTGSRASDMIRDGKAVTVQVPMYSTTGSTHSTTTTVAKFLYDDFSTPTPLRSARVIVEGRSVYVNPGWLAEFSNFFATMFFGKSADEDLTLGDDVSYEHFIELLRVACYCPARKPITIANVTIVLKMACYFGMKPLIEKCEDVIARKASTLDRVKLFQIACAVAEHDRFSPTMTLLIDKLSTMKREELSKLHFSQVPGDVVADVFAAKMKRSEMKRKKWCCFL</sequence>
<dbReference type="SMART" id="SM00225">
    <property type="entry name" value="BTB"/>
    <property type="match status" value="1"/>
</dbReference>
<dbReference type="SUPFAM" id="SSF54695">
    <property type="entry name" value="POZ domain"/>
    <property type="match status" value="1"/>
</dbReference>
<dbReference type="InterPro" id="IPR000210">
    <property type="entry name" value="BTB/POZ_dom"/>
</dbReference>
<dbReference type="Gene3D" id="3.30.710.10">
    <property type="entry name" value="Potassium Channel Kv1.1, Chain A"/>
    <property type="match status" value="1"/>
</dbReference>